<dbReference type="EMBL" id="ATHJ01000094">
    <property type="protein sequence ID" value="EPR39065.1"/>
    <property type="molecule type" value="Genomic_DNA"/>
</dbReference>
<keyword evidence="9 11" id="KW-0472">Membrane</keyword>
<keyword evidence="8 11" id="KW-1133">Transmembrane helix</keyword>
<comment type="function">
    <text evidence="11">Peptidoglycan polymerase that is essential for cell wall elongation.</text>
</comment>
<evidence type="ECO:0000256" key="11">
    <source>
        <dbReference type="HAMAP-Rule" id="MF_02079"/>
    </source>
</evidence>
<keyword evidence="13" id="KW-1185">Reference proteome</keyword>
<feature type="transmembrane region" description="Helical" evidence="11">
    <location>
        <begin position="342"/>
        <end position="363"/>
    </location>
</feature>
<dbReference type="EC" id="2.4.99.28" evidence="11"/>
<keyword evidence="4 11" id="KW-0808">Transferase</keyword>
<organism evidence="12 13">
    <name type="scientific">Desulfococcus multivorans DSM 2059</name>
    <dbReference type="NCBI Taxonomy" id="1121405"/>
    <lineage>
        <taxon>Bacteria</taxon>
        <taxon>Pseudomonadati</taxon>
        <taxon>Thermodesulfobacteriota</taxon>
        <taxon>Desulfobacteria</taxon>
        <taxon>Desulfobacterales</taxon>
        <taxon>Desulfococcaceae</taxon>
        <taxon>Desulfococcus</taxon>
    </lineage>
</organism>
<dbReference type="GO" id="GO:0015648">
    <property type="term" value="F:lipid-linked peptidoglycan transporter activity"/>
    <property type="evidence" value="ECO:0007669"/>
    <property type="project" value="TreeGrafter"/>
</dbReference>
<feature type="transmembrane region" description="Helical" evidence="11">
    <location>
        <begin position="18"/>
        <end position="41"/>
    </location>
</feature>
<proteinExistence type="inferred from homology"/>
<feature type="transmembrane region" description="Helical" evidence="11">
    <location>
        <begin position="276"/>
        <end position="300"/>
    </location>
</feature>
<evidence type="ECO:0000256" key="8">
    <source>
        <dbReference type="ARBA" id="ARBA00022989"/>
    </source>
</evidence>
<evidence type="ECO:0000256" key="7">
    <source>
        <dbReference type="ARBA" id="ARBA00022984"/>
    </source>
</evidence>
<dbReference type="GO" id="GO:0032153">
    <property type="term" value="C:cell division site"/>
    <property type="evidence" value="ECO:0007669"/>
    <property type="project" value="TreeGrafter"/>
</dbReference>
<reference evidence="12 13" key="1">
    <citation type="journal article" date="2013" name="Genome Announc.">
        <title>Draft genome sequences for three mercury-methylating, sulfate-reducing bacteria.</title>
        <authorList>
            <person name="Brown S.D."/>
            <person name="Hurt R.A.Jr."/>
            <person name="Gilmour C.C."/>
            <person name="Elias D.A."/>
        </authorList>
    </citation>
    <scope>NUCLEOTIDE SEQUENCE [LARGE SCALE GENOMIC DNA]</scope>
    <source>
        <strain evidence="12 13">DSM 2059</strain>
    </source>
</reference>
<keyword evidence="2 11" id="KW-1003">Cell membrane</keyword>
<dbReference type="InterPro" id="IPR011923">
    <property type="entry name" value="RodA/MrdB"/>
</dbReference>
<feature type="transmembrane region" description="Helical" evidence="11">
    <location>
        <begin position="53"/>
        <end position="72"/>
    </location>
</feature>
<evidence type="ECO:0000256" key="2">
    <source>
        <dbReference type="ARBA" id="ARBA00022475"/>
    </source>
</evidence>
<dbReference type="InterPro" id="IPR018365">
    <property type="entry name" value="Cell_cycle_FtsW-rel_CS"/>
</dbReference>
<dbReference type="GO" id="GO:0008360">
    <property type="term" value="P:regulation of cell shape"/>
    <property type="evidence" value="ECO:0007669"/>
    <property type="project" value="UniProtKB-KW"/>
</dbReference>
<dbReference type="PATRIC" id="fig|1121405.3.peg.2878"/>
<feature type="transmembrane region" description="Helical" evidence="11">
    <location>
        <begin position="105"/>
        <end position="128"/>
    </location>
</feature>
<dbReference type="PANTHER" id="PTHR30474">
    <property type="entry name" value="CELL CYCLE PROTEIN"/>
    <property type="match status" value="1"/>
</dbReference>
<evidence type="ECO:0000256" key="9">
    <source>
        <dbReference type="ARBA" id="ARBA00023136"/>
    </source>
</evidence>
<dbReference type="Proteomes" id="UP000014977">
    <property type="component" value="Unassembled WGS sequence"/>
</dbReference>
<keyword evidence="7 11" id="KW-0573">Peptidoglycan synthesis</keyword>
<keyword evidence="6 11" id="KW-0133">Cell shape</keyword>
<evidence type="ECO:0000256" key="10">
    <source>
        <dbReference type="ARBA" id="ARBA00023316"/>
    </source>
</evidence>
<dbReference type="STRING" id="897.B2D07_05885"/>
<evidence type="ECO:0000256" key="1">
    <source>
        <dbReference type="ARBA" id="ARBA00004141"/>
    </source>
</evidence>
<dbReference type="HAMAP" id="MF_02079">
    <property type="entry name" value="PGT_RodA"/>
    <property type="match status" value="1"/>
</dbReference>
<feature type="transmembrane region" description="Helical" evidence="11">
    <location>
        <begin position="312"/>
        <end position="336"/>
    </location>
</feature>
<dbReference type="InterPro" id="IPR001182">
    <property type="entry name" value="FtsW/RodA"/>
</dbReference>
<feature type="transmembrane region" description="Helical" evidence="11">
    <location>
        <begin position="165"/>
        <end position="182"/>
    </location>
</feature>
<dbReference type="GO" id="GO:0008955">
    <property type="term" value="F:peptidoglycan glycosyltransferase activity"/>
    <property type="evidence" value="ECO:0007669"/>
    <property type="project" value="UniProtKB-UniRule"/>
</dbReference>
<name>S7TQX8_DESML</name>
<dbReference type="AlphaFoldDB" id="S7TQX8"/>
<dbReference type="GO" id="GO:0071555">
    <property type="term" value="P:cell wall organization"/>
    <property type="evidence" value="ECO:0007669"/>
    <property type="project" value="UniProtKB-KW"/>
</dbReference>
<evidence type="ECO:0000313" key="13">
    <source>
        <dbReference type="Proteomes" id="UP000014977"/>
    </source>
</evidence>
<evidence type="ECO:0000256" key="4">
    <source>
        <dbReference type="ARBA" id="ARBA00022679"/>
    </source>
</evidence>
<comment type="similarity">
    <text evidence="11">Belongs to the SEDS family. MrdB/RodA subfamily.</text>
</comment>
<dbReference type="NCBIfam" id="TIGR02210">
    <property type="entry name" value="rodA_shape"/>
    <property type="match status" value="1"/>
</dbReference>
<dbReference type="GO" id="GO:0051301">
    <property type="term" value="P:cell division"/>
    <property type="evidence" value="ECO:0007669"/>
    <property type="project" value="InterPro"/>
</dbReference>
<evidence type="ECO:0000256" key="3">
    <source>
        <dbReference type="ARBA" id="ARBA00022676"/>
    </source>
</evidence>
<dbReference type="GO" id="GO:0005886">
    <property type="term" value="C:plasma membrane"/>
    <property type="evidence" value="ECO:0007669"/>
    <property type="project" value="UniProtKB-SubCell"/>
</dbReference>
<keyword evidence="3 11" id="KW-0328">Glycosyltransferase</keyword>
<comment type="pathway">
    <text evidence="11">Cell wall biogenesis; peptidoglycan biosynthesis.</text>
</comment>
<dbReference type="GO" id="GO:0009252">
    <property type="term" value="P:peptidoglycan biosynthetic process"/>
    <property type="evidence" value="ECO:0007669"/>
    <property type="project" value="UniProtKB-UniRule"/>
</dbReference>
<keyword evidence="10 11" id="KW-0961">Cell wall biogenesis/degradation</keyword>
<evidence type="ECO:0000256" key="5">
    <source>
        <dbReference type="ARBA" id="ARBA00022692"/>
    </source>
</evidence>
<dbReference type="PANTHER" id="PTHR30474:SF1">
    <property type="entry name" value="PEPTIDOGLYCAN GLYCOSYLTRANSFERASE MRDB"/>
    <property type="match status" value="1"/>
</dbReference>
<comment type="subcellular location">
    <subcellularLocation>
        <location evidence="11">Cell membrane</location>
        <topology evidence="11">Multi-pass membrane protein</topology>
    </subcellularLocation>
    <subcellularLocation>
        <location evidence="1">Membrane</location>
        <topology evidence="1">Multi-pass membrane protein</topology>
    </subcellularLocation>
</comment>
<evidence type="ECO:0000313" key="12">
    <source>
        <dbReference type="EMBL" id="EPR39065.1"/>
    </source>
</evidence>
<dbReference type="NCBIfam" id="NF037961">
    <property type="entry name" value="RodA_shape"/>
    <property type="match status" value="1"/>
</dbReference>
<gene>
    <name evidence="11" type="primary">rodA</name>
    <name evidence="12" type="ORF">dsmv_0475</name>
</gene>
<comment type="catalytic activity">
    <reaction evidence="11">
        <text>[GlcNAc-(1-&gt;4)-Mur2Ac(oyl-L-Ala-gamma-D-Glu-L-Lys-D-Ala-D-Ala)](n)-di-trans,octa-cis-undecaprenyl diphosphate + beta-D-GlcNAc-(1-&gt;4)-Mur2Ac(oyl-L-Ala-gamma-D-Glu-L-Lys-D-Ala-D-Ala)-di-trans,octa-cis-undecaprenyl diphosphate = [GlcNAc-(1-&gt;4)-Mur2Ac(oyl-L-Ala-gamma-D-Glu-L-Lys-D-Ala-D-Ala)](n+1)-di-trans,octa-cis-undecaprenyl diphosphate + di-trans,octa-cis-undecaprenyl diphosphate + H(+)</text>
        <dbReference type="Rhea" id="RHEA:23708"/>
        <dbReference type="Rhea" id="RHEA-COMP:9602"/>
        <dbReference type="Rhea" id="RHEA-COMP:9603"/>
        <dbReference type="ChEBI" id="CHEBI:15378"/>
        <dbReference type="ChEBI" id="CHEBI:58405"/>
        <dbReference type="ChEBI" id="CHEBI:60033"/>
        <dbReference type="ChEBI" id="CHEBI:78435"/>
        <dbReference type="EC" id="2.4.99.28"/>
    </reaction>
</comment>
<dbReference type="PROSITE" id="PS00428">
    <property type="entry name" value="FTSW_RODA_SPOVE"/>
    <property type="match status" value="1"/>
</dbReference>
<protein>
    <recommendedName>
        <fullName evidence="11">Peptidoglycan glycosyltransferase RodA</fullName>
        <shortName evidence="11">PGT</shortName>
        <ecNumber evidence="11">2.4.99.28</ecNumber>
    </recommendedName>
    <alternativeName>
        <fullName evidence="11">Cell elongation protein RodA</fullName>
    </alternativeName>
    <alternativeName>
        <fullName evidence="11">Cell wall polymerase</fullName>
    </alternativeName>
    <alternativeName>
        <fullName evidence="11">Peptidoglycan polymerase</fullName>
        <shortName evidence="11">PG polymerase</shortName>
    </alternativeName>
</protein>
<feature type="transmembrane region" description="Helical" evidence="11">
    <location>
        <begin position="189"/>
        <end position="207"/>
    </location>
</feature>
<evidence type="ECO:0000256" key="6">
    <source>
        <dbReference type="ARBA" id="ARBA00022960"/>
    </source>
</evidence>
<accession>S7TQX8</accession>
<dbReference type="Pfam" id="PF01098">
    <property type="entry name" value="FTSW_RODA_SPOVE"/>
    <property type="match status" value="1"/>
</dbReference>
<dbReference type="UniPathway" id="UPA00219"/>
<dbReference type="eggNOG" id="COG0772">
    <property type="taxonomic scope" value="Bacteria"/>
</dbReference>
<sequence length="371" mass="41243">MQPVMVDRRLIQHFDWGLLLLTVIICTMGLLSLHSAVSAGLDGADRSFFLKQMVWYGAGFVTIGFVMVVDYRNIDRWSYIIYGGIIVMLIGVLGFGKLAGGSRRWLVLGPVSIQPSEMAKLAVIIILARYFSRRVKPQGFSLRELIYPSILILLPFLLIVNQPDLGTGLTVILISGSMTLFVKIERRTFIFLGLLGSIAMPMVWFFLKEYQQQRILTFLNPNRDPLGAGYHIIQSKIAIGSGMMLGKGFLKGTQNTLSFLPEQHTDFIFSVLAEEWGFIGASMTVLVYLTLVILGLNIAYRCKDPFGTILSFGIVALIFWQTFINLGMVMGLLPVVGMPLPLISYGGSSVITIMICIGMLMNVSMRQFSPD</sequence>
<feature type="transmembrane region" description="Helical" evidence="11">
    <location>
        <begin position="140"/>
        <end position="159"/>
    </location>
</feature>
<keyword evidence="5 11" id="KW-0812">Transmembrane</keyword>
<feature type="transmembrane region" description="Helical" evidence="11">
    <location>
        <begin position="79"/>
        <end position="99"/>
    </location>
</feature>
<comment type="caution">
    <text evidence="12">The sequence shown here is derived from an EMBL/GenBank/DDBJ whole genome shotgun (WGS) entry which is preliminary data.</text>
</comment>